<keyword evidence="4" id="KW-1185">Reference proteome</keyword>
<feature type="domain" description="Chitin-binding type-2" evidence="2">
    <location>
        <begin position="63"/>
        <end position="113"/>
    </location>
</feature>
<feature type="region of interest" description="Disordered" evidence="1">
    <location>
        <begin position="25"/>
        <end position="56"/>
    </location>
</feature>
<dbReference type="PROSITE" id="PS50940">
    <property type="entry name" value="CHIT_BIND_II"/>
    <property type="match status" value="1"/>
</dbReference>
<evidence type="ECO:0000259" key="2">
    <source>
        <dbReference type="PROSITE" id="PS50940"/>
    </source>
</evidence>
<organism evidence="3 4">
    <name type="scientific">Nocardia arthritidis</name>
    <dbReference type="NCBI Taxonomy" id="228602"/>
    <lineage>
        <taxon>Bacteria</taxon>
        <taxon>Bacillati</taxon>
        <taxon>Actinomycetota</taxon>
        <taxon>Actinomycetes</taxon>
        <taxon>Mycobacteriales</taxon>
        <taxon>Nocardiaceae</taxon>
        <taxon>Nocardia</taxon>
    </lineage>
</organism>
<evidence type="ECO:0000313" key="3">
    <source>
        <dbReference type="EMBL" id="QIS15462.1"/>
    </source>
</evidence>
<dbReference type="Proteomes" id="UP000503540">
    <property type="component" value="Chromosome"/>
</dbReference>
<reference evidence="3 4" key="1">
    <citation type="journal article" date="2019" name="ACS Chem. Biol.">
        <title>Identification and Mobilization of a Cryptic Antibiotic Biosynthesis Gene Locus from a Human-Pathogenic Nocardia Isolate.</title>
        <authorList>
            <person name="Herisse M."/>
            <person name="Ishida K."/>
            <person name="Porter J.L."/>
            <person name="Howden B."/>
            <person name="Hertweck C."/>
            <person name="Stinear T.P."/>
            <person name="Pidot S.J."/>
        </authorList>
    </citation>
    <scope>NUCLEOTIDE SEQUENCE [LARGE SCALE GENOMIC DNA]</scope>
    <source>
        <strain evidence="3 4">AUSMDU00012717</strain>
    </source>
</reference>
<dbReference type="Gene3D" id="2.170.140.10">
    <property type="entry name" value="Chitin binding domain"/>
    <property type="match status" value="1"/>
</dbReference>
<dbReference type="AlphaFoldDB" id="A0A6G9YQI2"/>
<sequence>MNTVVVNGSQLVPVAALAVVPDSRALSARPERPRSGSVVCSHGGDPHPHSDGRSTMSDNVIDWYDCSGKPDGNYVHPSDPTKFITCVAEKIAYERSCPPGTRYDPDTDTCIPM</sequence>
<dbReference type="SMART" id="SM00494">
    <property type="entry name" value="ChtBD2"/>
    <property type="match status" value="1"/>
</dbReference>
<evidence type="ECO:0000313" key="4">
    <source>
        <dbReference type="Proteomes" id="UP000503540"/>
    </source>
</evidence>
<accession>A0A6G9YQI2</accession>
<dbReference type="KEGG" id="nah:F5544_38185"/>
<name>A0A6G9YQI2_9NOCA</name>
<dbReference type="GO" id="GO:0005576">
    <property type="term" value="C:extracellular region"/>
    <property type="evidence" value="ECO:0007669"/>
    <property type="project" value="InterPro"/>
</dbReference>
<dbReference type="Pfam" id="PF01607">
    <property type="entry name" value="CBM_14"/>
    <property type="match status" value="1"/>
</dbReference>
<gene>
    <name evidence="3" type="ORF">F5544_38185</name>
</gene>
<proteinExistence type="predicted"/>
<dbReference type="InterPro" id="IPR036508">
    <property type="entry name" value="Chitin-bd_dom_sf"/>
</dbReference>
<dbReference type="InterPro" id="IPR002557">
    <property type="entry name" value="Chitin-bd_dom"/>
</dbReference>
<protein>
    <recommendedName>
        <fullName evidence="2">Chitin-binding type-2 domain-containing protein</fullName>
    </recommendedName>
</protein>
<evidence type="ECO:0000256" key="1">
    <source>
        <dbReference type="SAM" id="MobiDB-lite"/>
    </source>
</evidence>
<dbReference type="GO" id="GO:0008061">
    <property type="term" value="F:chitin binding"/>
    <property type="evidence" value="ECO:0007669"/>
    <property type="project" value="InterPro"/>
</dbReference>
<dbReference type="EMBL" id="CP046172">
    <property type="protein sequence ID" value="QIS15462.1"/>
    <property type="molecule type" value="Genomic_DNA"/>
</dbReference>
<dbReference type="SUPFAM" id="SSF57625">
    <property type="entry name" value="Invertebrate chitin-binding proteins"/>
    <property type="match status" value="1"/>
</dbReference>